<sequence>MLKDDQIVWAIHQMEDEIGPVGRSLDSRTPFQYLISCDFERAGDRCFRE</sequence>
<dbReference type="AlphaFoldDB" id="A0A2S3UAM1"/>
<accession>A0A2S3UAM1</accession>
<dbReference type="GO" id="GO:0140078">
    <property type="term" value="F:class I DNA-(apurinic or apyrimidinic site) endonuclease activity"/>
    <property type="evidence" value="ECO:0007669"/>
    <property type="project" value="UniProtKB-EC"/>
</dbReference>
<keyword evidence="1" id="KW-0456">Lyase</keyword>
<dbReference type="Proteomes" id="UP000236990">
    <property type="component" value="Unassembled WGS sequence"/>
</dbReference>
<reference evidence="1 2" key="1">
    <citation type="submission" date="2017-06" db="EMBL/GenBank/DDBJ databases">
        <title>Genome sequence of Lactobacillus plantarum subsp. plantarum strain SRCM101258.</title>
        <authorList>
            <person name="Cho S.H."/>
        </authorList>
    </citation>
    <scope>NUCLEOTIDE SEQUENCE [LARGE SCALE GENOMIC DNA]</scope>
    <source>
        <strain evidence="1 2">SRCM101258</strain>
    </source>
</reference>
<proteinExistence type="predicted"/>
<evidence type="ECO:0000313" key="1">
    <source>
        <dbReference type="EMBL" id="POD89214.1"/>
    </source>
</evidence>
<name>A0A2S3UAM1_LACPN</name>
<protein>
    <submittedName>
        <fullName evidence="1">DNA-(Apurinic or apyrimidinic site) lyase</fullName>
        <ecNumber evidence="1">4.2.99.18</ecNumber>
    </submittedName>
</protein>
<dbReference type="EMBL" id="NKCZ01000034">
    <property type="protein sequence ID" value="POD89214.1"/>
    <property type="molecule type" value="Genomic_DNA"/>
</dbReference>
<organism evidence="1 2">
    <name type="scientific">Lactiplantibacillus plantarum subsp. plantarum</name>
    <dbReference type="NCBI Taxonomy" id="337330"/>
    <lineage>
        <taxon>Bacteria</taxon>
        <taxon>Bacillati</taxon>
        <taxon>Bacillota</taxon>
        <taxon>Bacilli</taxon>
        <taxon>Lactobacillales</taxon>
        <taxon>Lactobacillaceae</taxon>
        <taxon>Lactiplantibacillus</taxon>
    </lineage>
</organism>
<evidence type="ECO:0000313" key="2">
    <source>
        <dbReference type="Proteomes" id="UP000236990"/>
    </source>
</evidence>
<dbReference type="EC" id="4.2.99.18" evidence="1"/>
<comment type="caution">
    <text evidence="1">The sequence shown here is derived from an EMBL/GenBank/DDBJ whole genome shotgun (WGS) entry which is preliminary data.</text>
</comment>
<gene>
    <name evidence="1" type="ORF">S101258_00094</name>
</gene>